<comment type="caution">
    <text evidence="2">The sequence shown here is derived from an EMBL/GenBank/DDBJ whole genome shotgun (WGS) entry which is preliminary data.</text>
</comment>
<feature type="compositionally biased region" description="Polar residues" evidence="1">
    <location>
        <begin position="139"/>
        <end position="149"/>
    </location>
</feature>
<proteinExistence type="predicted"/>
<reference evidence="2 3" key="1">
    <citation type="journal article" date="2021" name="Elife">
        <title>Chloroplast acquisition without the gene transfer in kleptoplastic sea slugs, Plakobranchus ocellatus.</title>
        <authorList>
            <person name="Maeda T."/>
            <person name="Takahashi S."/>
            <person name="Yoshida T."/>
            <person name="Shimamura S."/>
            <person name="Takaki Y."/>
            <person name="Nagai Y."/>
            <person name="Toyoda A."/>
            <person name="Suzuki Y."/>
            <person name="Arimoto A."/>
            <person name="Ishii H."/>
            <person name="Satoh N."/>
            <person name="Nishiyama T."/>
            <person name="Hasebe M."/>
            <person name="Maruyama T."/>
            <person name="Minagawa J."/>
            <person name="Obokata J."/>
            <person name="Shigenobu S."/>
        </authorList>
    </citation>
    <scope>NUCLEOTIDE SEQUENCE [LARGE SCALE GENOMIC DNA]</scope>
</reference>
<keyword evidence="3" id="KW-1185">Reference proteome</keyword>
<dbReference type="EMBL" id="BLXT01002362">
    <property type="protein sequence ID" value="GFN93624.1"/>
    <property type="molecule type" value="Genomic_DNA"/>
</dbReference>
<evidence type="ECO:0000313" key="2">
    <source>
        <dbReference type="EMBL" id="GFN93624.1"/>
    </source>
</evidence>
<dbReference type="AlphaFoldDB" id="A0AAV3ZGF7"/>
<feature type="region of interest" description="Disordered" evidence="1">
    <location>
        <begin position="19"/>
        <end position="87"/>
    </location>
</feature>
<accession>A0AAV3ZGF7</accession>
<feature type="region of interest" description="Disordered" evidence="1">
    <location>
        <begin position="128"/>
        <end position="157"/>
    </location>
</feature>
<gene>
    <name evidence="2" type="ORF">PoB_002013000</name>
</gene>
<sequence length="228" mass="25946">MTKPSLSLSRKRIRRVVNVARRSSFTSGKYHRKGLGPAERDRKRRKNRSSDDSNQFSLDVSENKKKEKSSKRRERSEGGQRGDHIDELLGLSRTMADVFQRSLDAMQHLARDINNTAVALRALADAQRRQSEKSKKGQDSSVIGSTPGATYSKPMFTMGNKDRPVNREAMESNANQVVEIKVVFSKITEIDTINQVFEAEVYIQARWRETKFAGFTEEVCPSYNQSEL</sequence>
<evidence type="ECO:0000256" key="1">
    <source>
        <dbReference type="SAM" id="MobiDB-lite"/>
    </source>
</evidence>
<dbReference type="Proteomes" id="UP000735302">
    <property type="component" value="Unassembled WGS sequence"/>
</dbReference>
<feature type="compositionally biased region" description="Basic and acidic residues" evidence="1">
    <location>
        <begin position="128"/>
        <end position="138"/>
    </location>
</feature>
<name>A0AAV3ZGF7_9GAST</name>
<feature type="compositionally biased region" description="Basic and acidic residues" evidence="1">
    <location>
        <begin position="74"/>
        <end position="87"/>
    </location>
</feature>
<organism evidence="2 3">
    <name type="scientific">Plakobranchus ocellatus</name>
    <dbReference type="NCBI Taxonomy" id="259542"/>
    <lineage>
        <taxon>Eukaryota</taxon>
        <taxon>Metazoa</taxon>
        <taxon>Spiralia</taxon>
        <taxon>Lophotrochozoa</taxon>
        <taxon>Mollusca</taxon>
        <taxon>Gastropoda</taxon>
        <taxon>Heterobranchia</taxon>
        <taxon>Euthyneura</taxon>
        <taxon>Panpulmonata</taxon>
        <taxon>Sacoglossa</taxon>
        <taxon>Placobranchoidea</taxon>
        <taxon>Plakobranchidae</taxon>
        <taxon>Plakobranchus</taxon>
    </lineage>
</organism>
<evidence type="ECO:0000313" key="3">
    <source>
        <dbReference type="Proteomes" id="UP000735302"/>
    </source>
</evidence>
<protein>
    <submittedName>
        <fullName evidence="2">Uncharacterized protein</fullName>
    </submittedName>
</protein>